<keyword evidence="4" id="KW-1185">Reference proteome</keyword>
<keyword evidence="3" id="KW-0547">Nucleotide-binding</keyword>
<dbReference type="GO" id="GO:0005524">
    <property type="term" value="F:ATP binding"/>
    <property type="evidence" value="ECO:0007669"/>
    <property type="project" value="UniProtKB-KW"/>
</dbReference>
<accession>A0A842HW46</accession>
<gene>
    <name evidence="3" type="ORF">H6P80_05765</name>
</gene>
<dbReference type="RefSeq" id="WP_185800354.1">
    <property type="nucleotide sequence ID" value="NZ_JACJVJ010000001.1"/>
</dbReference>
<dbReference type="Gene3D" id="3.30.565.10">
    <property type="entry name" value="Histidine kinase-like ATPase, C-terminal domain"/>
    <property type="match status" value="2"/>
</dbReference>
<organism evidence="3 4">
    <name type="scientific">Parasphingopyxis marina</name>
    <dbReference type="NCBI Taxonomy" id="2761622"/>
    <lineage>
        <taxon>Bacteria</taxon>
        <taxon>Pseudomonadati</taxon>
        <taxon>Pseudomonadota</taxon>
        <taxon>Alphaproteobacteria</taxon>
        <taxon>Sphingomonadales</taxon>
        <taxon>Sphingomonadaceae</taxon>
        <taxon>Parasphingopyxis</taxon>
    </lineage>
</organism>
<evidence type="ECO:0000256" key="1">
    <source>
        <dbReference type="SAM" id="MobiDB-lite"/>
    </source>
</evidence>
<reference evidence="3 4" key="1">
    <citation type="submission" date="2020-08" db="EMBL/GenBank/DDBJ databases">
        <title>Draft genome sequence of Parasphingopyxis sp. GrpM-11.</title>
        <authorList>
            <person name="Oh J."/>
            <person name="Roh D.-H."/>
        </authorList>
    </citation>
    <scope>NUCLEOTIDE SEQUENCE [LARGE SCALE GENOMIC DNA]</scope>
    <source>
        <strain evidence="3 4">GrpM-11</strain>
    </source>
</reference>
<protein>
    <submittedName>
        <fullName evidence="3">ATP-binding protein</fullName>
    </submittedName>
</protein>
<feature type="domain" description="Histidine kinase" evidence="2">
    <location>
        <begin position="828"/>
        <end position="999"/>
    </location>
</feature>
<dbReference type="Pfam" id="PF02518">
    <property type="entry name" value="HATPase_c"/>
    <property type="match status" value="1"/>
</dbReference>
<dbReference type="EMBL" id="JACJVJ010000001">
    <property type="protein sequence ID" value="MBC2777125.1"/>
    <property type="molecule type" value="Genomic_DNA"/>
</dbReference>
<keyword evidence="3" id="KW-0067">ATP-binding</keyword>
<dbReference type="InterPro" id="IPR003594">
    <property type="entry name" value="HATPase_dom"/>
</dbReference>
<dbReference type="Proteomes" id="UP000564378">
    <property type="component" value="Unassembled WGS sequence"/>
</dbReference>
<dbReference type="PROSITE" id="PS50109">
    <property type="entry name" value="HIS_KIN"/>
    <property type="match status" value="1"/>
</dbReference>
<dbReference type="Pfam" id="PF13589">
    <property type="entry name" value="HATPase_c_3"/>
    <property type="match status" value="1"/>
</dbReference>
<dbReference type="SMART" id="SM00387">
    <property type="entry name" value="HATPase_c"/>
    <property type="match status" value="1"/>
</dbReference>
<evidence type="ECO:0000313" key="4">
    <source>
        <dbReference type="Proteomes" id="UP000564378"/>
    </source>
</evidence>
<sequence>MADKPIRSRRSMVSSASFQTRARTVDHLGREQIADCPTAISELWKNSYDAYARNVQLDIIDRAEPVAVLSDDGHGMSRREFDERWLVIGTESKLDDTSSVPRVDRNGLPPRPRQGQKGIGRLSCANLGPLLLLLSKRKSEDAVAALIDWRLFENPFINLSDIEIPVVNLEKPQDIFDQIEVLHNLLVTNVTGDGRSEEAKQVLEGAWAAYDKNHAQEHKGVETNFTAPSLAIQSLAASSPFEAADLDVWKNFGGKHGTVLMVAGLNYDLRAQLAHPPFDASEKATRDRFNQTLSSFIDPYIVEDDRAKSKPTAPDFRYAVAVHRGGREEMVLGTDKNFNRRQVEGMEHCIEGTVNDDGVFVGRIKSFGTWLPDAVTIEPPKNAKIPDRANTKIGPFRFYISAMEWDAINSTHTAQEHQHYKALAEQFAGFMIYRDGLRVLPYGRADNDFFEIESRRSRSAGREFWNHRQMFGRIAISRSSNPNLKDKAGREGLLDNVAAKAFKSIVDNILMVSARRFFGSSSDIRKTQLPDIKASNKAARAREARQQLQKRQRAEFAKLLEAHLASIPGILEDLLAATDSLSIGNDDEMLAVKESLHHFEIKLVELAIPDVPKALGSLKGDYERYREEFASLSDAVSAYRAAFEAAVASFEPTNPSKAVEDYAVQIKKSIRLQLQDFSSRVEGIQKREFERMRQLRAEREDLLNQEIADEIQFFRSNLQDYTTTFSKLETILGKARQENRSFFEPYVRSLEALSESIDLETLAASGMEELSDARKEIERLNALAQLGIAVEISGHDLEDYDSIITSALAGFPESMKELKAYQDLQTGVEGLTDHLRFLSPLRLAGQRVEREISGAEISQYIRNFFAPVLARTGIRLTTDPRFEGMILLDRPSRIMPVFINLVNNSIYWTALNRKDGEISIHTDGTSVIVADNGPGVADEDIENLFSLFFTRKARGGRGVGLYLARANLTAGGHSIRYKEAEDNVELDGAAFVIEFTGAEFSDE</sequence>
<evidence type="ECO:0000259" key="2">
    <source>
        <dbReference type="PROSITE" id="PS50109"/>
    </source>
</evidence>
<proteinExistence type="predicted"/>
<dbReference type="InterPro" id="IPR005467">
    <property type="entry name" value="His_kinase_dom"/>
</dbReference>
<name>A0A842HW46_9SPHN</name>
<dbReference type="SUPFAM" id="SSF55874">
    <property type="entry name" value="ATPase domain of HSP90 chaperone/DNA topoisomerase II/histidine kinase"/>
    <property type="match status" value="2"/>
</dbReference>
<dbReference type="InterPro" id="IPR036890">
    <property type="entry name" value="HATPase_C_sf"/>
</dbReference>
<dbReference type="AlphaFoldDB" id="A0A842HW46"/>
<feature type="region of interest" description="Disordered" evidence="1">
    <location>
        <begin position="96"/>
        <end position="119"/>
    </location>
</feature>
<evidence type="ECO:0000313" key="3">
    <source>
        <dbReference type="EMBL" id="MBC2777125.1"/>
    </source>
</evidence>
<comment type="caution">
    <text evidence="3">The sequence shown here is derived from an EMBL/GenBank/DDBJ whole genome shotgun (WGS) entry which is preliminary data.</text>
</comment>